<dbReference type="PROSITE" id="PS51257">
    <property type="entry name" value="PROKAR_LIPOPROTEIN"/>
    <property type="match status" value="1"/>
</dbReference>
<accession>A0ABV4D8B8</accession>
<dbReference type="EMBL" id="JBCLSQ010000003">
    <property type="protein sequence ID" value="MEY8537223.1"/>
    <property type="molecule type" value="Genomic_DNA"/>
</dbReference>
<name>A0ABV4D8B8_9LACT</name>
<dbReference type="InterPro" id="IPR049982">
    <property type="entry name" value="EF0163-like"/>
</dbReference>
<comment type="caution">
    <text evidence="2">The sequence shown here is derived from an EMBL/GenBank/DDBJ whole genome shotgun (WGS) entry which is preliminary data.</text>
</comment>
<keyword evidence="3" id="KW-1185">Reference proteome</keyword>
<sequence>MKKVNVWLLGVTSLLLLSACGKPQIVKPDKVELSSSKEIKKSSEEKVSSLQSSENKSVSEEFDSVKAKAVVKDFLYSYYNYESENRRNEATKVFCSPEVQKKLHLVRVDKDIKMRSSVTSSDIYEGGEGGYMVLVSYELNGNSVTPQVLKISVQEEEGKYLVSAVDFPLMN</sequence>
<protein>
    <submittedName>
        <fullName evidence="2">EF0163 family protein</fullName>
    </submittedName>
</protein>
<dbReference type="RefSeq" id="WP_369917705.1">
    <property type="nucleotide sequence ID" value="NZ_JBCLSQ010000003.1"/>
</dbReference>
<feature type="compositionally biased region" description="Basic and acidic residues" evidence="1">
    <location>
        <begin position="33"/>
        <end position="47"/>
    </location>
</feature>
<dbReference type="NCBIfam" id="NF042930">
    <property type="entry name" value="EF0163_fam"/>
    <property type="match status" value="1"/>
</dbReference>
<gene>
    <name evidence="2" type="ORF">AALM99_02015</name>
</gene>
<proteinExistence type="predicted"/>
<feature type="region of interest" description="Disordered" evidence="1">
    <location>
        <begin position="33"/>
        <end position="53"/>
    </location>
</feature>
<dbReference type="Proteomes" id="UP001565242">
    <property type="component" value="Unassembled WGS sequence"/>
</dbReference>
<evidence type="ECO:0000313" key="3">
    <source>
        <dbReference type="Proteomes" id="UP001565242"/>
    </source>
</evidence>
<evidence type="ECO:0000313" key="2">
    <source>
        <dbReference type="EMBL" id="MEY8537223.1"/>
    </source>
</evidence>
<reference evidence="2 3" key="1">
    <citation type="submission" date="2024-03" db="EMBL/GenBank/DDBJ databases">
        <title>Mouse gut bacterial collection (mGBC) of GemPharmatech.</title>
        <authorList>
            <person name="He Y."/>
            <person name="Dong L."/>
            <person name="Wu D."/>
            <person name="Gao X."/>
            <person name="Lin Z."/>
        </authorList>
    </citation>
    <scope>NUCLEOTIDE SEQUENCE [LARGE SCALE GENOMIC DNA]</scope>
    <source>
        <strain evidence="2 3">20-218</strain>
    </source>
</reference>
<organism evidence="2 3">
    <name type="scientific">Lactococcus muris</name>
    <dbReference type="NCBI Taxonomy" id="2941330"/>
    <lineage>
        <taxon>Bacteria</taxon>
        <taxon>Bacillati</taxon>
        <taxon>Bacillota</taxon>
        <taxon>Bacilli</taxon>
        <taxon>Lactobacillales</taxon>
        <taxon>Streptococcaceae</taxon>
        <taxon>Lactococcus</taxon>
    </lineage>
</organism>
<evidence type="ECO:0000256" key="1">
    <source>
        <dbReference type="SAM" id="MobiDB-lite"/>
    </source>
</evidence>